<keyword evidence="12 14" id="KW-0472">Membrane</keyword>
<evidence type="ECO:0000256" key="12">
    <source>
        <dbReference type="ARBA" id="ARBA00023136"/>
    </source>
</evidence>
<dbReference type="Proteomes" id="UP001556367">
    <property type="component" value="Unassembled WGS sequence"/>
</dbReference>
<evidence type="ECO:0000256" key="9">
    <source>
        <dbReference type="ARBA" id="ARBA00023002"/>
    </source>
</evidence>
<evidence type="ECO:0000256" key="11">
    <source>
        <dbReference type="ARBA" id="ARBA00023033"/>
    </source>
</evidence>
<dbReference type="PANTHER" id="PTHR24305:SF166">
    <property type="entry name" value="CYTOCHROME P450 12A4, MITOCHONDRIAL-RELATED"/>
    <property type="match status" value="1"/>
</dbReference>
<dbReference type="PRINTS" id="PR00385">
    <property type="entry name" value="P450"/>
</dbReference>
<proteinExistence type="inferred from homology"/>
<feature type="transmembrane region" description="Helical" evidence="14">
    <location>
        <begin position="40"/>
        <end position="59"/>
    </location>
</feature>
<dbReference type="InterPro" id="IPR050121">
    <property type="entry name" value="Cytochrome_P450_monoxygenase"/>
</dbReference>
<keyword evidence="7 13" id="KW-0479">Metal-binding</keyword>
<evidence type="ECO:0000256" key="7">
    <source>
        <dbReference type="ARBA" id="ARBA00022723"/>
    </source>
</evidence>
<evidence type="ECO:0000256" key="8">
    <source>
        <dbReference type="ARBA" id="ARBA00022989"/>
    </source>
</evidence>
<dbReference type="PANTHER" id="PTHR24305">
    <property type="entry name" value="CYTOCHROME P450"/>
    <property type="match status" value="1"/>
</dbReference>
<evidence type="ECO:0000256" key="4">
    <source>
        <dbReference type="ARBA" id="ARBA00010617"/>
    </source>
</evidence>
<dbReference type="InterPro" id="IPR036396">
    <property type="entry name" value="Cyt_P450_sf"/>
</dbReference>
<comment type="cofactor">
    <cofactor evidence="1">
        <name>heme</name>
        <dbReference type="ChEBI" id="CHEBI:30413"/>
    </cofactor>
</comment>
<dbReference type="SUPFAM" id="SSF48264">
    <property type="entry name" value="Cytochrome P450"/>
    <property type="match status" value="1"/>
</dbReference>
<comment type="pathway">
    <text evidence="3">Secondary metabolite biosynthesis; terpenoid biosynthesis.</text>
</comment>
<protein>
    <recommendedName>
        <fullName evidence="17">Cytochrome P450</fullName>
    </recommendedName>
</protein>
<dbReference type="EMBL" id="JASNQZ010000002">
    <property type="protein sequence ID" value="KAL0959591.1"/>
    <property type="molecule type" value="Genomic_DNA"/>
</dbReference>
<evidence type="ECO:0000256" key="3">
    <source>
        <dbReference type="ARBA" id="ARBA00004721"/>
    </source>
</evidence>
<evidence type="ECO:0000256" key="14">
    <source>
        <dbReference type="SAM" id="Phobius"/>
    </source>
</evidence>
<dbReference type="PROSITE" id="PS00086">
    <property type="entry name" value="CYTOCHROME_P450"/>
    <property type="match status" value="1"/>
</dbReference>
<dbReference type="Gene3D" id="1.10.630.10">
    <property type="entry name" value="Cytochrome P450"/>
    <property type="match status" value="1"/>
</dbReference>
<dbReference type="InterPro" id="IPR001128">
    <property type="entry name" value="Cyt_P450"/>
</dbReference>
<evidence type="ECO:0000256" key="13">
    <source>
        <dbReference type="RuleBase" id="RU000461"/>
    </source>
</evidence>
<evidence type="ECO:0000313" key="15">
    <source>
        <dbReference type="EMBL" id="KAL0959591.1"/>
    </source>
</evidence>
<comment type="subcellular location">
    <subcellularLocation>
        <location evidence="2">Membrane</location>
    </subcellularLocation>
</comment>
<keyword evidence="9 13" id="KW-0560">Oxidoreductase</keyword>
<evidence type="ECO:0000256" key="6">
    <source>
        <dbReference type="ARBA" id="ARBA00022692"/>
    </source>
</evidence>
<dbReference type="InterPro" id="IPR017972">
    <property type="entry name" value="Cyt_P450_CS"/>
</dbReference>
<reference evidence="16" key="1">
    <citation type="submission" date="2024-06" db="EMBL/GenBank/DDBJ databases">
        <title>Multi-omics analyses provide insights into the biosynthesis of the anticancer antibiotic pleurotin in Hohenbuehelia grisea.</title>
        <authorList>
            <person name="Weaver J.A."/>
            <person name="Alberti F."/>
        </authorList>
    </citation>
    <scope>NUCLEOTIDE SEQUENCE [LARGE SCALE GENOMIC DNA]</scope>
    <source>
        <strain evidence="16">T-177</strain>
    </source>
</reference>
<dbReference type="Pfam" id="PF00067">
    <property type="entry name" value="p450"/>
    <property type="match status" value="2"/>
</dbReference>
<keyword evidence="10 13" id="KW-0408">Iron</keyword>
<comment type="caution">
    <text evidence="15">The sequence shown here is derived from an EMBL/GenBank/DDBJ whole genome shotgun (WGS) entry which is preliminary data.</text>
</comment>
<dbReference type="PRINTS" id="PR00463">
    <property type="entry name" value="EP450I"/>
</dbReference>
<evidence type="ECO:0000256" key="5">
    <source>
        <dbReference type="ARBA" id="ARBA00022617"/>
    </source>
</evidence>
<organism evidence="15 16">
    <name type="scientific">Hohenbuehelia grisea</name>
    <dbReference type="NCBI Taxonomy" id="104357"/>
    <lineage>
        <taxon>Eukaryota</taxon>
        <taxon>Fungi</taxon>
        <taxon>Dikarya</taxon>
        <taxon>Basidiomycota</taxon>
        <taxon>Agaricomycotina</taxon>
        <taxon>Agaricomycetes</taxon>
        <taxon>Agaricomycetidae</taxon>
        <taxon>Agaricales</taxon>
        <taxon>Pleurotineae</taxon>
        <taxon>Pleurotaceae</taxon>
        <taxon>Hohenbuehelia</taxon>
    </lineage>
</organism>
<keyword evidence="16" id="KW-1185">Reference proteome</keyword>
<accession>A0ABR3JWV5</accession>
<evidence type="ECO:0000313" key="16">
    <source>
        <dbReference type="Proteomes" id="UP001556367"/>
    </source>
</evidence>
<keyword evidence="5 13" id="KW-0349">Heme</keyword>
<evidence type="ECO:0000256" key="2">
    <source>
        <dbReference type="ARBA" id="ARBA00004370"/>
    </source>
</evidence>
<gene>
    <name evidence="15" type="ORF">HGRIS_011300</name>
</gene>
<keyword evidence="6 14" id="KW-0812">Transmembrane</keyword>
<dbReference type="InterPro" id="IPR002401">
    <property type="entry name" value="Cyt_P450_E_grp-I"/>
</dbReference>
<evidence type="ECO:0000256" key="1">
    <source>
        <dbReference type="ARBA" id="ARBA00001971"/>
    </source>
</evidence>
<keyword evidence="11 13" id="KW-0503">Monooxygenase</keyword>
<name>A0ABR3JWV5_9AGAR</name>
<comment type="similarity">
    <text evidence="4 13">Belongs to the cytochrome P450 family.</text>
</comment>
<evidence type="ECO:0008006" key="17">
    <source>
        <dbReference type="Google" id="ProtNLM"/>
    </source>
</evidence>
<keyword evidence="8 14" id="KW-1133">Transmembrane helix</keyword>
<sequence>MEWNLVFLAAAFFVGLWSIQGVISVWRVQKILGDCPGGEILWVHPFRVLSIVVGSFFPFKGQIGHYFSRFDQYRSYGSTILSSVVFSGAIPIFWLADAEAIKIVSTERSLFPKDVAAYEALNIYGPSILGTEGSDWKRHRNVAKPAFNEANTSYVWSETVRVLNEWFSHLDTTQAGKSDITINLVKDMTQVTLLVISSAGFGRKVSWSDDLKMDALAGHTMSFRQAVTSAIDNVFVKVLTPSWLYRLSQGVRIPIISKAMRNAQRSFDALRGHMQDVVEHARADHISGISRTDAALLKNLVGANMAELGTLKSLSDDELLSNTFNFLLAGHETSAHTLSYAVTMLALYPEVQAKVYEEAMRLWPDGFPEESSSTTFSQSFLRLTYTTAVFHETLRMFPAIIRLGKPVQRDTTLPGYRFQPATSDKLSTNIQDPQRFTVNIPVGSVVIIDIFGVHRNPIHWGADADSFKPERFIDTDNYRWPRDAFLAFSAGPRSCIGQRFSTVESTCILASLVLKYQILIPDDLKSLPRLEQERILLDTTPQVTLTPNNARVQLKRRA</sequence>
<evidence type="ECO:0000256" key="10">
    <source>
        <dbReference type="ARBA" id="ARBA00023004"/>
    </source>
</evidence>
<feature type="transmembrane region" description="Helical" evidence="14">
    <location>
        <begin position="79"/>
        <end position="96"/>
    </location>
</feature>